<organism evidence="3 4">
    <name type="scientific">Thelonectria olida</name>
    <dbReference type="NCBI Taxonomy" id="1576542"/>
    <lineage>
        <taxon>Eukaryota</taxon>
        <taxon>Fungi</taxon>
        <taxon>Dikarya</taxon>
        <taxon>Ascomycota</taxon>
        <taxon>Pezizomycotina</taxon>
        <taxon>Sordariomycetes</taxon>
        <taxon>Hypocreomycetidae</taxon>
        <taxon>Hypocreales</taxon>
        <taxon>Nectriaceae</taxon>
        <taxon>Thelonectria</taxon>
    </lineage>
</organism>
<dbReference type="PANTHER" id="PTHR10039:SF14">
    <property type="entry name" value="NACHT DOMAIN-CONTAINING PROTEIN"/>
    <property type="match status" value="1"/>
</dbReference>
<dbReference type="AlphaFoldDB" id="A0A9P8VS07"/>
<name>A0A9P8VS07_9HYPO</name>
<dbReference type="SUPFAM" id="SSF52540">
    <property type="entry name" value="P-loop containing nucleoside triphosphate hydrolases"/>
    <property type="match status" value="1"/>
</dbReference>
<proteinExistence type="predicted"/>
<dbReference type="InterPro" id="IPR056884">
    <property type="entry name" value="NPHP3-like_N"/>
</dbReference>
<sequence length="541" mass="60688">MAWMATRCRRRENWLTLSEAAPLSRLDPDKSGKTMRCFGLRALKWPLDSKEVSDVLSRLERHEQTITLGLQIDQTFEGISIQPEEDTSIARKPYFCVPFERDRLPPQLKPIKPIASIDLTAIEPISFAVGVTGLAGLFSTSVDAVQGTRPVYDKLASGLDQELPQPMLGPLSYSGSSPGSKRGTETRLVGTCDWIFHRPAFQNWLDQKFTAGAKLLWINGPAGFGKTILCAHVVEHLSFTLETPVAHFFFSSNLKSREDPFVAVVSQHEGAFEHVRQRWEANSDPVATRTNAIRLFTQLLHIVPGCTFVVDGLDECTYLDNTNTSVSRFLHTVTDAVVGTNTRVLVVSRAEPEIRHALTDDTPSSFAEYEISPDDIRSDTAAYSRDIVDRKLPNKSDDLRSALSEIMTDQCEGQFLWLKMQEKSLRRGMNKKQLQHTIKETPGGLDQLYDRSWQRITQSRESERQRIYALLRWAAFALRPLTVCEVTEAVLIDGSEDLPIEDLPDAVDDDYIDNEIVGLCGPSWRSGASARTPPLAYERCT</sequence>
<dbReference type="Pfam" id="PF24883">
    <property type="entry name" value="NPHP3_N"/>
    <property type="match status" value="1"/>
</dbReference>
<dbReference type="EMBL" id="JAGPYM010000062">
    <property type="protein sequence ID" value="KAH6870947.1"/>
    <property type="molecule type" value="Genomic_DNA"/>
</dbReference>
<evidence type="ECO:0000313" key="3">
    <source>
        <dbReference type="EMBL" id="KAH6870947.1"/>
    </source>
</evidence>
<dbReference type="PANTHER" id="PTHR10039">
    <property type="entry name" value="AMELOGENIN"/>
    <property type="match status" value="1"/>
</dbReference>
<gene>
    <name evidence="3" type="ORF">B0T10DRAFT_466948</name>
</gene>
<feature type="domain" description="Nephrocystin 3-like N-terminal" evidence="2">
    <location>
        <begin position="190"/>
        <end position="349"/>
    </location>
</feature>
<evidence type="ECO:0000256" key="1">
    <source>
        <dbReference type="ARBA" id="ARBA00022737"/>
    </source>
</evidence>
<reference evidence="3 4" key="1">
    <citation type="journal article" date="2021" name="Nat. Commun.">
        <title>Genetic determinants of endophytism in the Arabidopsis root mycobiome.</title>
        <authorList>
            <person name="Mesny F."/>
            <person name="Miyauchi S."/>
            <person name="Thiergart T."/>
            <person name="Pickel B."/>
            <person name="Atanasova L."/>
            <person name="Karlsson M."/>
            <person name="Huettel B."/>
            <person name="Barry K.W."/>
            <person name="Haridas S."/>
            <person name="Chen C."/>
            <person name="Bauer D."/>
            <person name="Andreopoulos W."/>
            <person name="Pangilinan J."/>
            <person name="LaButti K."/>
            <person name="Riley R."/>
            <person name="Lipzen A."/>
            <person name="Clum A."/>
            <person name="Drula E."/>
            <person name="Henrissat B."/>
            <person name="Kohler A."/>
            <person name="Grigoriev I.V."/>
            <person name="Martin F.M."/>
            <person name="Hacquard S."/>
        </authorList>
    </citation>
    <scope>NUCLEOTIDE SEQUENCE [LARGE SCALE GENOMIC DNA]</scope>
    <source>
        <strain evidence="3 4">MPI-CAGE-CH-0241</strain>
    </source>
</reference>
<dbReference type="Gene3D" id="3.40.50.300">
    <property type="entry name" value="P-loop containing nucleotide triphosphate hydrolases"/>
    <property type="match status" value="1"/>
</dbReference>
<dbReference type="OrthoDB" id="539213at2759"/>
<keyword evidence="1" id="KW-0677">Repeat</keyword>
<dbReference type="InterPro" id="IPR027417">
    <property type="entry name" value="P-loop_NTPase"/>
</dbReference>
<evidence type="ECO:0000313" key="4">
    <source>
        <dbReference type="Proteomes" id="UP000777438"/>
    </source>
</evidence>
<protein>
    <recommendedName>
        <fullName evidence="2">Nephrocystin 3-like N-terminal domain-containing protein</fullName>
    </recommendedName>
</protein>
<evidence type="ECO:0000259" key="2">
    <source>
        <dbReference type="Pfam" id="PF24883"/>
    </source>
</evidence>
<keyword evidence="4" id="KW-1185">Reference proteome</keyword>
<dbReference type="Proteomes" id="UP000777438">
    <property type="component" value="Unassembled WGS sequence"/>
</dbReference>
<accession>A0A9P8VS07</accession>
<comment type="caution">
    <text evidence="3">The sequence shown here is derived from an EMBL/GenBank/DDBJ whole genome shotgun (WGS) entry which is preliminary data.</text>
</comment>